<dbReference type="PROSITE" id="PS51257">
    <property type="entry name" value="PROKAR_LIPOPROTEIN"/>
    <property type="match status" value="1"/>
</dbReference>
<organism evidence="2 3">
    <name type="scientific">Ilyodon furcidens</name>
    <name type="common">goldbreast splitfin</name>
    <dbReference type="NCBI Taxonomy" id="33524"/>
    <lineage>
        <taxon>Eukaryota</taxon>
        <taxon>Metazoa</taxon>
        <taxon>Chordata</taxon>
        <taxon>Craniata</taxon>
        <taxon>Vertebrata</taxon>
        <taxon>Euteleostomi</taxon>
        <taxon>Actinopterygii</taxon>
        <taxon>Neopterygii</taxon>
        <taxon>Teleostei</taxon>
        <taxon>Neoteleostei</taxon>
        <taxon>Acanthomorphata</taxon>
        <taxon>Ovalentaria</taxon>
        <taxon>Atherinomorphae</taxon>
        <taxon>Cyprinodontiformes</taxon>
        <taxon>Goodeidae</taxon>
        <taxon>Ilyodon</taxon>
    </lineage>
</organism>
<feature type="region of interest" description="Disordered" evidence="1">
    <location>
        <begin position="53"/>
        <end position="95"/>
    </location>
</feature>
<protein>
    <submittedName>
        <fullName evidence="2">Uncharacterized protein</fullName>
    </submittedName>
</protein>
<evidence type="ECO:0000313" key="2">
    <source>
        <dbReference type="EMBL" id="MEQ2221072.1"/>
    </source>
</evidence>
<gene>
    <name evidence="2" type="ORF">ILYODFUR_011944</name>
</gene>
<comment type="caution">
    <text evidence="2">The sequence shown here is derived from an EMBL/GenBank/DDBJ whole genome shotgun (WGS) entry which is preliminary data.</text>
</comment>
<evidence type="ECO:0000313" key="3">
    <source>
        <dbReference type="Proteomes" id="UP001482620"/>
    </source>
</evidence>
<keyword evidence="3" id="KW-1185">Reference proteome</keyword>
<proteinExistence type="predicted"/>
<dbReference type="Proteomes" id="UP001482620">
    <property type="component" value="Unassembled WGS sequence"/>
</dbReference>
<sequence length="200" mass="22382">MDVRTCYALGIVTLFSCLKDPYSEKGYGHFFDSKSNEGYIAWKLKNMQCELCSGSSRRSSSSTTTSSREPSSKRGPQFARSSAEENPEDNEESSESAWDSDMAALLLLVYLLPPPPSGKKRAMKMTVQEALSHVVRFHKSCHNLQETTSSVHGKQPYILAVGTSHRIINDYYIVVDSHIIPWKAKSSNSLQSTLCVWHLL</sequence>
<evidence type="ECO:0000256" key="1">
    <source>
        <dbReference type="SAM" id="MobiDB-lite"/>
    </source>
</evidence>
<feature type="compositionally biased region" description="Acidic residues" evidence="1">
    <location>
        <begin position="85"/>
        <end position="94"/>
    </location>
</feature>
<feature type="compositionally biased region" description="Low complexity" evidence="1">
    <location>
        <begin position="53"/>
        <end position="69"/>
    </location>
</feature>
<accession>A0ABV0SKI2</accession>
<dbReference type="EMBL" id="JAHRIQ010000919">
    <property type="protein sequence ID" value="MEQ2221072.1"/>
    <property type="molecule type" value="Genomic_DNA"/>
</dbReference>
<reference evidence="2 3" key="1">
    <citation type="submission" date="2021-06" db="EMBL/GenBank/DDBJ databases">
        <authorList>
            <person name="Palmer J.M."/>
        </authorList>
    </citation>
    <scope>NUCLEOTIDE SEQUENCE [LARGE SCALE GENOMIC DNA]</scope>
    <source>
        <strain evidence="3">if_2019</strain>
        <tissue evidence="2">Muscle</tissue>
    </source>
</reference>
<name>A0ABV0SKI2_9TELE</name>